<evidence type="ECO:0000256" key="5">
    <source>
        <dbReference type="SAM" id="Phobius"/>
    </source>
</evidence>
<name>A0A3P7KSV3_STRVU</name>
<dbReference type="PANTHER" id="PTHR23294">
    <property type="entry name" value="ET TRANSLATION PRODUCT-RELATED"/>
    <property type="match status" value="1"/>
</dbReference>
<keyword evidence="3 5" id="KW-1133">Transmembrane helix</keyword>
<evidence type="ECO:0000256" key="1">
    <source>
        <dbReference type="ARBA" id="ARBA00004141"/>
    </source>
</evidence>
<dbReference type="PANTHER" id="PTHR23294:SF12">
    <property type="entry name" value="ADP,ATP CARRIER PROTEIN"/>
    <property type="match status" value="1"/>
</dbReference>
<dbReference type="InterPro" id="IPR010291">
    <property type="entry name" value="Ion_channel_UNC-93"/>
</dbReference>
<dbReference type="InterPro" id="IPR051617">
    <property type="entry name" value="UNC-93-like_regulator"/>
</dbReference>
<feature type="chain" id="PRO_5017972088" evidence="6">
    <location>
        <begin position="21"/>
        <end position="111"/>
    </location>
</feature>
<dbReference type="EMBL" id="UYYB01015571">
    <property type="protein sequence ID" value="VDM70312.1"/>
    <property type="molecule type" value="Genomic_DNA"/>
</dbReference>
<proteinExistence type="predicted"/>
<dbReference type="OrthoDB" id="5856773at2759"/>
<evidence type="ECO:0000256" key="3">
    <source>
        <dbReference type="ARBA" id="ARBA00022989"/>
    </source>
</evidence>
<sequence>MLVHVIVVIAGMALFQLSVPERSTIEPNDGNSLWLTPNRYLACAIGYLIGMGDFTLTMARVIICQVAVPKNRNEVFSLTRIYQSPCVHSWHMRQRRQHAARMLAQIGVARS</sequence>
<accession>A0A3P7KSV3</accession>
<keyword evidence="4 5" id="KW-0472">Membrane</keyword>
<evidence type="ECO:0000256" key="6">
    <source>
        <dbReference type="SAM" id="SignalP"/>
    </source>
</evidence>
<protein>
    <submittedName>
        <fullName evidence="7">Uncharacterized protein</fullName>
    </submittedName>
</protein>
<dbReference type="GO" id="GO:0016020">
    <property type="term" value="C:membrane"/>
    <property type="evidence" value="ECO:0007669"/>
    <property type="project" value="UniProtKB-SubCell"/>
</dbReference>
<keyword evidence="8" id="KW-1185">Reference proteome</keyword>
<organism evidence="7 8">
    <name type="scientific">Strongylus vulgaris</name>
    <name type="common">Blood worm</name>
    <dbReference type="NCBI Taxonomy" id="40348"/>
    <lineage>
        <taxon>Eukaryota</taxon>
        <taxon>Metazoa</taxon>
        <taxon>Ecdysozoa</taxon>
        <taxon>Nematoda</taxon>
        <taxon>Chromadorea</taxon>
        <taxon>Rhabditida</taxon>
        <taxon>Rhabditina</taxon>
        <taxon>Rhabditomorpha</taxon>
        <taxon>Strongyloidea</taxon>
        <taxon>Strongylidae</taxon>
        <taxon>Strongylus</taxon>
    </lineage>
</organism>
<gene>
    <name evidence="7" type="ORF">SVUK_LOCUS5310</name>
</gene>
<keyword evidence="2 5" id="KW-0812">Transmembrane</keyword>
<evidence type="ECO:0000313" key="8">
    <source>
        <dbReference type="Proteomes" id="UP000270094"/>
    </source>
</evidence>
<evidence type="ECO:0000256" key="4">
    <source>
        <dbReference type="ARBA" id="ARBA00023136"/>
    </source>
</evidence>
<feature type="transmembrane region" description="Helical" evidence="5">
    <location>
        <begin position="44"/>
        <end position="63"/>
    </location>
</feature>
<keyword evidence="6" id="KW-0732">Signal</keyword>
<evidence type="ECO:0000313" key="7">
    <source>
        <dbReference type="EMBL" id="VDM70312.1"/>
    </source>
</evidence>
<comment type="subcellular location">
    <subcellularLocation>
        <location evidence="1">Membrane</location>
        <topology evidence="1">Multi-pass membrane protein</topology>
    </subcellularLocation>
</comment>
<dbReference type="Pfam" id="PF05978">
    <property type="entry name" value="UNC-93"/>
    <property type="match status" value="1"/>
</dbReference>
<feature type="signal peptide" evidence="6">
    <location>
        <begin position="1"/>
        <end position="20"/>
    </location>
</feature>
<evidence type="ECO:0000256" key="2">
    <source>
        <dbReference type="ARBA" id="ARBA00022692"/>
    </source>
</evidence>
<reference evidence="7 8" key="1">
    <citation type="submission" date="2018-11" db="EMBL/GenBank/DDBJ databases">
        <authorList>
            <consortium name="Pathogen Informatics"/>
        </authorList>
    </citation>
    <scope>NUCLEOTIDE SEQUENCE [LARGE SCALE GENOMIC DNA]</scope>
</reference>
<dbReference type="Proteomes" id="UP000270094">
    <property type="component" value="Unassembled WGS sequence"/>
</dbReference>
<dbReference type="AlphaFoldDB" id="A0A3P7KSV3"/>